<evidence type="ECO:0000259" key="12">
    <source>
        <dbReference type="PROSITE" id="PS50851"/>
    </source>
</evidence>
<evidence type="ECO:0000256" key="8">
    <source>
        <dbReference type="ARBA" id="ARBA00035100"/>
    </source>
</evidence>
<dbReference type="AlphaFoldDB" id="D3RNL7"/>
<dbReference type="HOGENOM" id="CLU_000650_3_6_6"/>
<dbReference type="eggNOG" id="COG2198">
    <property type="taxonomic scope" value="Bacteria"/>
</dbReference>
<dbReference type="SUPFAM" id="SSF47226">
    <property type="entry name" value="Histidine-containing phosphotransfer domain, HPT domain"/>
    <property type="match status" value="1"/>
</dbReference>
<evidence type="ECO:0000256" key="9">
    <source>
        <dbReference type="PROSITE-ProRule" id="PRU00110"/>
    </source>
</evidence>
<comment type="function">
    <text evidence="8">Involved in the transmission of sensory signals from the chemoreceptors to the flagellar motors. CheA is autophosphorylated; it can transfer its phosphate group to either CheB or CheY.</text>
</comment>
<dbReference type="CDD" id="cd00088">
    <property type="entry name" value="HPT"/>
    <property type="match status" value="1"/>
</dbReference>
<dbReference type="InterPro" id="IPR008207">
    <property type="entry name" value="Sig_transdc_His_kin_Hpt_dom"/>
</dbReference>
<dbReference type="Gene3D" id="2.30.30.40">
    <property type="entry name" value="SH3 Domains"/>
    <property type="match status" value="1"/>
</dbReference>
<feature type="domain" description="Histidine kinase" evidence="11">
    <location>
        <begin position="488"/>
        <end position="690"/>
    </location>
</feature>
<dbReference type="PROSITE" id="PS50894">
    <property type="entry name" value="HPT"/>
    <property type="match status" value="1"/>
</dbReference>
<feature type="compositionally biased region" description="Low complexity" evidence="10">
    <location>
        <begin position="148"/>
        <end position="165"/>
    </location>
</feature>
<dbReference type="SUPFAM" id="SSF55874">
    <property type="entry name" value="ATPase domain of HSP90 chaperone/DNA topoisomerase II/histidine kinase"/>
    <property type="match status" value="1"/>
</dbReference>
<feature type="region of interest" description="Disordered" evidence="10">
    <location>
        <begin position="278"/>
        <end position="297"/>
    </location>
</feature>
<dbReference type="InterPro" id="IPR036890">
    <property type="entry name" value="HATPase_C_sf"/>
</dbReference>
<evidence type="ECO:0000313" key="15">
    <source>
        <dbReference type="Proteomes" id="UP000001441"/>
    </source>
</evidence>
<evidence type="ECO:0000313" key="14">
    <source>
        <dbReference type="EMBL" id="ADC63382.1"/>
    </source>
</evidence>
<dbReference type="KEGG" id="alv:Alvin_2470"/>
<dbReference type="PANTHER" id="PTHR43395:SF1">
    <property type="entry name" value="CHEMOTAXIS PROTEIN CHEA"/>
    <property type="match status" value="1"/>
</dbReference>
<dbReference type="Pfam" id="PF01627">
    <property type="entry name" value="Hpt"/>
    <property type="match status" value="1"/>
</dbReference>
<evidence type="ECO:0000256" key="6">
    <source>
        <dbReference type="ARBA" id="ARBA00022777"/>
    </source>
</evidence>
<dbReference type="InterPro" id="IPR005467">
    <property type="entry name" value="His_kinase_dom"/>
</dbReference>
<evidence type="ECO:0000259" key="13">
    <source>
        <dbReference type="PROSITE" id="PS50894"/>
    </source>
</evidence>
<dbReference type="Gene3D" id="1.10.287.560">
    <property type="entry name" value="Histidine kinase CheA-like, homodimeric domain"/>
    <property type="match status" value="1"/>
</dbReference>
<keyword evidence="5" id="KW-0808">Transferase</keyword>
<dbReference type="PRINTS" id="PR00344">
    <property type="entry name" value="BCTRLSENSOR"/>
</dbReference>
<keyword evidence="15" id="KW-1185">Reference proteome</keyword>
<dbReference type="EC" id="2.7.13.3" evidence="2"/>
<dbReference type="RefSeq" id="WP_012971652.1">
    <property type="nucleotide sequence ID" value="NC_013851.1"/>
</dbReference>
<dbReference type="SMART" id="SM00073">
    <property type="entry name" value="HPT"/>
    <property type="match status" value="1"/>
</dbReference>
<gene>
    <name evidence="14" type="ordered locus">Alvin_2470</name>
</gene>
<evidence type="ECO:0000256" key="5">
    <source>
        <dbReference type="ARBA" id="ARBA00022679"/>
    </source>
</evidence>
<keyword evidence="6 14" id="KW-0418">Kinase</keyword>
<dbReference type="Gene3D" id="3.30.565.10">
    <property type="entry name" value="Histidine kinase-like ATPase, C-terminal domain"/>
    <property type="match status" value="1"/>
</dbReference>
<dbReference type="InterPro" id="IPR037006">
    <property type="entry name" value="CheA-like_homodim_sf"/>
</dbReference>
<keyword evidence="4 9" id="KW-0597">Phosphoprotein</keyword>
<dbReference type="InterPro" id="IPR036061">
    <property type="entry name" value="CheW-like_dom_sf"/>
</dbReference>
<dbReference type="SMART" id="SM00387">
    <property type="entry name" value="HATPase_c"/>
    <property type="match status" value="1"/>
</dbReference>
<evidence type="ECO:0000256" key="3">
    <source>
        <dbReference type="ARBA" id="ARBA00021495"/>
    </source>
</evidence>
<protein>
    <recommendedName>
        <fullName evidence="3">Chemotaxis protein CheA</fullName>
        <ecNumber evidence="2">2.7.13.3</ecNumber>
    </recommendedName>
</protein>
<dbReference type="PANTHER" id="PTHR43395">
    <property type="entry name" value="SENSOR HISTIDINE KINASE CHEA"/>
    <property type="match status" value="1"/>
</dbReference>
<dbReference type="GO" id="GO:0006935">
    <property type="term" value="P:chemotaxis"/>
    <property type="evidence" value="ECO:0007669"/>
    <property type="project" value="InterPro"/>
</dbReference>
<dbReference type="InterPro" id="IPR036641">
    <property type="entry name" value="HPT_dom_sf"/>
</dbReference>
<evidence type="ECO:0000256" key="10">
    <source>
        <dbReference type="SAM" id="MobiDB-lite"/>
    </source>
</evidence>
<feature type="modified residue" description="Phosphohistidine" evidence="9">
    <location>
        <position position="46"/>
    </location>
</feature>
<dbReference type="EMBL" id="CP001896">
    <property type="protein sequence ID" value="ADC63382.1"/>
    <property type="molecule type" value="Genomic_DNA"/>
</dbReference>
<evidence type="ECO:0000256" key="4">
    <source>
        <dbReference type="ARBA" id="ARBA00022553"/>
    </source>
</evidence>
<feature type="compositionally biased region" description="Polar residues" evidence="10">
    <location>
        <begin position="280"/>
        <end position="292"/>
    </location>
</feature>
<feature type="region of interest" description="Disordered" evidence="10">
    <location>
        <begin position="402"/>
        <end position="422"/>
    </location>
</feature>
<dbReference type="PROSITE" id="PS50109">
    <property type="entry name" value="HIS_KIN"/>
    <property type="match status" value="1"/>
</dbReference>
<feature type="region of interest" description="Disordered" evidence="10">
    <location>
        <begin position="136"/>
        <end position="172"/>
    </location>
</feature>
<dbReference type="Pfam" id="PF01584">
    <property type="entry name" value="CheW"/>
    <property type="match status" value="1"/>
</dbReference>
<dbReference type="InterPro" id="IPR003594">
    <property type="entry name" value="HATPase_dom"/>
</dbReference>
<accession>D3RNL7</accession>
<dbReference type="OrthoDB" id="9803176at2"/>
<feature type="domain" description="HPt" evidence="13">
    <location>
        <begin position="1"/>
        <end position="103"/>
    </location>
</feature>
<dbReference type="STRING" id="572477.Alvin_2470"/>
<reference evidence="14 15" key="1">
    <citation type="journal article" date="2011" name="Stand. Genomic Sci.">
        <title>Complete genome sequence of Allochromatium vinosum DSM 180(T).</title>
        <authorList>
            <person name="Weissgerber T."/>
            <person name="Zigann R."/>
            <person name="Bruce D."/>
            <person name="Chang Y.J."/>
            <person name="Detter J.C."/>
            <person name="Han C."/>
            <person name="Hauser L."/>
            <person name="Jeffries C.D."/>
            <person name="Land M."/>
            <person name="Munk A.C."/>
            <person name="Tapia R."/>
            <person name="Dahl C."/>
        </authorList>
    </citation>
    <scope>NUCLEOTIDE SEQUENCE [LARGE SCALE GENOMIC DNA]</scope>
    <source>
        <strain evidence="15">ATCC 17899 / DSM 180 / NBRC 103801 / NCIMB 10441 / D</strain>
    </source>
</reference>
<dbReference type="InterPro" id="IPR002545">
    <property type="entry name" value="CheW-lke_dom"/>
</dbReference>
<evidence type="ECO:0000259" key="11">
    <source>
        <dbReference type="PROSITE" id="PS50109"/>
    </source>
</evidence>
<dbReference type="InterPro" id="IPR004105">
    <property type="entry name" value="CheA-like_dim"/>
</dbReference>
<dbReference type="CDD" id="cd16916">
    <property type="entry name" value="HATPase_CheA-like"/>
    <property type="match status" value="1"/>
</dbReference>
<dbReference type="Gene3D" id="1.20.120.160">
    <property type="entry name" value="HPT domain"/>
    <property type="match status" value="1"/>
</dbReference>
<dbReference type="PROSITE" id="PS50851">
    <property type="entry name" value="CHEW"/>
    <property type="match status" value="1"/>
</dbReference>
<sequence length="823" mass="89707">MSPLLNQFLTEGRDFLEAIGAKLLELERASASEQEALMVELFRLVHTLKGNSGLFDIPEMTRVLHAAEDLMDAVRDGRVAFSRELADHLLEAMDFVSLLIDEIAEAGEDGQPPSTSGHAREAVRLGEALRALMAESVRSSASGDRSEAASTSNGAGANSASEASGRLGDLPESVRDDLTKRLASGESLCRLRYRPEEECFFKGEDPLFQLTQLPEPIWRRVSAREDWPPLAELDAYRCVLDFELILSTDAATLAEHFRYVPDQIEIQPLSAAMLEAGTAGASTTPETDSTASEPPWADLSPEALESIRLALDAQREILTLGDSPLWLGGRLRAVGATLAAILTSLGRDPATSGLEKALEAALATDSGTYLLRWLDHQTWPEARPAATEASARPVREAIVAPAPSHPAGTSQATATASDEPPKFGRRAEDQLANLRTLKVDQAKIDRLMNLIGEMVVAKNALPYLAARAENLYGVRELAREIKTQYGVINRIAEEMQDAIMQVRMLPVSFVFQRFPRLVRDTAHKLGKEVHLIMEGESTEADKNIIEALADPLIHIVRNSLDHGLESPAERRAAGKPPEGRLTISARQESDRVLIEISDDGRGIDPEVIRRKAYEKGIIDEAALERLNDQEAVNLVFAAGFSTAEQISDLSGRGVGMDVVRNAIARVHGSIDLRSRVGEGTRLRLSLPLSMAVTNVMIIESAGQRFGVPMEAVAETVRVARRDIRVIKKRLTTVLRGRLVPLVSLNDLLALDAPQRANDDDELAVLVVRIEKEYLGIIVDDCRETIDIILKPLAGFLGDLTGYSGSALLGDGSVLLILNPRELL</sequence>
<dbReference type="SUPFAM" id="SSF50341">
    <property type="entry name" value="CheW-like"/>
    <property type="match status" value="1"/>
</dbReference>
<dbReference type="Proteomes" id="UP000001441">
    <property type="component" value="Chromosome"/>
</dbReference>
<name>D3RNL7_ALLVD</name>
<feature type="compositionally biased region" description="Polar residues" evidence="10">
    <location>
        <begin position="407"/>
        <end position="416"/>
    </location>
</feature>
<dbReference type="GO" id="GO:0000155">
    <property type="term" value="F:phosphorelay sensor kinase activity"/>
    <property type="evidence" value="ECO:0007669"/>
    <property type="project" value="InterPro"/>
</dbReference>
<dbReference type="Pfam" id="PF02895">
    <property type="entry name" value="H-kinase_dim"/>
    <property type="match status" value="1"/>
</dbReference>
<evidence type="ECO:0000256" key="1">
    <source>
        <dbReference type="ARBA" id="ARBA00000085"/>
    </source>
</evidence>
<evidence type="ECO:0000256" key="2">
    <source>
        <dbReference type="ARBA" id="ARBA00012438"/>
    </source>
</evidence>
<dbReference type="InterPro" id="IPR051315">
    <property type="entry name" value="Bact_Chemotaxis_CheA"/>
</dbReference>
<dbReference type="SMART" id="SM01231">
    <property type="entry name" value="H-kinase_dim"/>
    <property type="match status" value="1"/>
</dbReference>
<comment type="catalytic activity">
    <reaction evidence="1">
        <text>ATP + protein L-histidine = ADP + protein N-phospho-L-histidine.</text>
        <dbReference type="EC" id="2.7.13.3"/>
    </reaction>
</comment>
<dbReference type="SUPFAM" id="SSF47384">
    <property type="entry name" value="Homodimeric domain of signal transducing histidine kinase"/>
    <property type="match status" value="1"/>
</dbReference>
<keyword evidence="7" id="KW-0902">Two-component regulatory system</keyword>
<proteinExistence type="predicted"/>
<dbReference type="SMART" id="SM00260">
    <property type="entry name" value="CheW"/>
    <property type="match status" value="1"/>
</dbReference>
<dbReference type="GO" id="GO:0005737">
    <property type="term" value="C:cytoplasm"/>
    <property type="evidence" value="ECO:0007669"/>
    <property type="project" value="InterPro"/>
</dbReference>
<dbReference type="InterPro" id="IPR004358">
    <property type="entry name" value="Sig_transdc_His_kin-like_C"/>
</dbReference>
<dbReference type="Pfam" id="PF02518">
    <property type="entry name" value="HATPase_c"/>
    <property type="match status" value="1"/>
</dbReference>
<dbReference type="InterPro" id="IPR036097">
    <property type="entry name" value="HisK_dim/P_sf"/>
</dbReference>
<feature type="domain" description="CheW-like" evidence="12">
    <location>
        <begin position="692"/>
        <end position="823"/>
    </location>
</feature>
<evidence type="ECO:0000256" key="7">
    <source>
        <dbReference type="ARBA" id="ARBA00023012"/>
    </source>
</evidence>
<dbReference type="eggNOG" id="COG0643">
    <property type="taxonomic scope" value="Bacteria"/>
</dbReference>
<dbReference type="FunFam" id="3.30.565.10:FF:000016">
    <property type="entry name" value="Chemotaxis protein CheA, putative"/>
    <property type="match status" value="1"/>
</dbReference>
<organism evidence="14 15">
    <name type="scientific">Allochromatium vinosum (strain ATCC 17899 / DSM 180 / NBRC 103801 / NCIMB 10441 / D)</name>
    <name type="common">Chromatium vinosum</name>
    <dbReference type="NCBI Taxonomy" id="572477"/>
    <lineage>
        <taxon>Bacteria</taxon>
        <taxon>Pseudomonadati</taxon>
        <taxon>Pseudomonadota</taxon>
        <taxon>Gammaproteobacteria</taxon>
        <taxon>Chromatiales</taxon>
        <taxon>Chromatiaceae</taxon>
        <taxon>Allochromatium</taxon>
    </lineage>
</organism>